<reference evidence="2" key="1">
    <citation type="submission" date="2015-10" db="EMBL/GenBank/DDBJ databases">
        <authorList>
            <person name="Gilbert D.G."/>
        </authorList>
    </citation>
    <scope>NUCLEOTIDE SEQUENCE</scope>
</reference>
<evidence type="ECO:0000256" key="1">
    <source>
        <dbReference type="ARBA" id="ARBA00022679"/>
    </source>
</evidence>
<dbReference type="Gene3D" id="3.30.1540.10">
    <property type="entry name" value="formyl-coa transferase, domain 3"/>
    <property type="match status" value="1"/>
</dbReference>
<sequence length="411" mass="45377">MNQDNENAGPGPLSGYRVLDFGWVLAGALPGMVLADMGAEVLKVETRQRMDYMRLGRPIIGDEPDPEQHPLFHNVNRGKLSIAVNTTKPGAIDLIKELVPHCDVVVENFSPGVMDRLGLGYDVLSGIKSEIVMASISSNGQTGPLRDLRAYAPSIGALSGLDSTMGYEGERPLGLKHAYADIVGALHSVFAIVSALHQKERTGQGQYIDVSMLRATVATMGAGLMEYEMTGRVMGPKGNYDPAMAPYGNYPCQGDDAWVSIAVRTENEWQGLKTGMDNPAWCEEERFSSRYSRLENRRDLDDNLSAWTRERTPGYITELLQANGVAAIPVMGAEDRLFNPHFKERGLYSDIEHPSLGVEPVYNIMWNLERTPPSIHRHAPLLGEHNQKIFGGLLGMAEEEITRLEEDQVLW</sequence>
<dbReference type="GO" id="GO:0008410">
    <property type="term" value="F:CoA-transferase activity"/>
    <property type="evidence" value="ECO:0007669"/>
    <property type="project" value="TreeGrafter"/>
</dbReference>
<dbReference type="Pfam" id="PF02515">
    <property type="entry name" value="CoA_transf_3"/>
    <property type="match status" value="1"/>
</dbReference>
<protein>
    <submittedName>
        <fullName evidence="2">Alpha-methylacyl-CoA racemase</fullName>
        <ecNumber evidence="2">5.1.99.4</ecNumber>
    </submittedName>
</protein>
<dbReference type="AlphaFoldDB" id="A0A160VA93"/>
<dbReference type="SUPFAM" id="SSF89796">
    <property type="entry name" value="CoA-transferase family III (CaiB/BaiF)"/>
    <property type="match status" value="1"/>
</dbReference>
<dbReference type="InterPro" id="IPR044855">
    <property type="entry name" value="CoA-Trfase_III_dom3_sf"/>
</dbReference>
<dbReference type="Gene3D" id="3.40.50.10540">
    <property type="entry name" value="Crotonobetainyl-coa:carnitine coa-transferase, domain 1"/>
    <property type="match status" value="1"/>
</dbReference>
<dbReference type="GO" id="GO:0008111">
    <property type="term" value="F:alpha-methylacyl-CoA racemase activity"/>
    <property type="evidence" value="ECO:0007669"/>
    <property type="project" value="UniProtKB-EC"/>
</dbReference>
<accession>A0A160VA93</accession>
<keyword evidence="2" id="KW-0413">Isomerase</keyword>
<keyword evidence="1" id="KW-0808">Transferase</keyword>
<evidence type="ECO:0000313" key="2">
    <source>
        <dbReference type="EMBL" id="CUV02255.1"/>
    </source>
</evidence>
<dbReference type="PANTHER" id="PTHR48207">
    <property type="entry name" value="SUCCINATE--HYDROXYMETHYLGLUTARATE COA-TRANSFERASE"/>
    <property type="match status" value="1"/>
</dbReference>
<dbReference type="InterPro" id="IPR003673">
    <property type="entry name" value="CoA-Trfase_fam_III"/>
</dbReference>
<name>A0A160VA93_9ZZZZ</name>
<gene>
    <name evidence="2" type="ORF">MGWOODY_Clf2080</name>
</gene>
<dbReference type="InterPro" id="IPR050483">
    <property type="entry name" value="CoA-transferase_III_domain"/>
</dbReference>
<organism evidence="2">
    <name type="scientific">hydrothermal vent metagenome</name>
    <dbReference type="NCBI Taxonomy" id="652676"/>
    <lineage>
        <taxon>unclassified sequences</taxon>
        <taxon>metagenomes</taxon>
        <taxon>ecological metagenomes</taxon>
    </lineage>
</organism>
<dbReference type="InterPro" id="IPR023606">
    <property type="entry name" value="CoA-Trfase_III_dom_1_sf"/>
</dbReference>
<dbReference type="EMBL" id="FAXA01000209">
    <property type="protein sequence ID" value="CUV02255.1"/>
    <property type="molecule type" value="Genomic_DNA"/>
</dbReference>
<dbReference type="PANTHER" id="PTHR48207:SF3">
    <property type="entry name" value="SUCCINATE--HYDROXYMETHYLGLUTARATE COA-TRANSFERASE"/>
    <property type="match status" value="1"/>
</dbReference>
<dbReference type="EC" id="5.1.99.4" evidence="2"/>
<proteinExistence type="predicted"/>